<accession>A0A1I6K4E1</accession>
<organism evidence="2 3">
    <name type="scientific">Halomicrobium zhouii</name>
    <dbReference type="NCBI Taxonomy" id="767519"/>
    <lineage>
        <taxon>Archaea</taxon>
        <taxon>Methanobacteriati</taxon>
        <taxon>Methanobacteriota</taxon>
        <taxon>Stenosarchaea group</taxon>
        <taxon>Halobacteria</taxon>
        <taxon>Halobacteriales</taxon>
        <taxon>Haloarculaceae</taxon>
        <taxon>Halomicrobium</taxon>
    </lineage>
</organism>
<dbReference type="Proteomes" id="UP000199062">
    <property type="component" value="Unassembled WGS sequence"/>
</dbReference>
<dbReference type="OrthoDB" id="232483at2157"/>
<proteinExistence type="predicted"/>
<dbReference type="RefSeq" id="WP_089812898.1">
    <property type="nucleotide sequence ID" value="NZ_FOZK01000001.1"/>
</dbReference>
<evidence type="ECO:0000313" key="3">
    <source>
        <dbReference type="Proteomes" id="UP000199062"/>
    </source>
</evidence>
<feature type="domain" description="Putative peptidase inhibitor" evidence="1">
    <location>
        <begin position="1"/>
        <end position="84"/>
    </location>
</feature>
<dbReference type="AlphaFoldDB" id="A0A1I6K4E1"/>
<gene>
    <name evidence="2" type="ORF">SAMN05216559_0126</name>
</gene>
<name>A0A1I6K4E1_9EURY</name>
<protein>
    <recommendedName>
        <fullName evidence="1">Putative peptidase inhibitor domain-containing protein</fullName>
    </recommendedName>
</protein>
<dbReference type="InterPro" id="IPR058957">
    <property type="entry name" value="Peptidase_inhib_put_dom"/>
</dbReference>
<sequence length="99" mass="10754">MHVSRAVATIRDDPVPGEEIDLVFETDPDADLESVVTHLEAAGATIDRHLQFDDLLATVRHEDVEAVCHVRGVDAVQTADAIGIHPDEAEEDFEPAEEG</sequence>
<evidence type="ECO:0000313" key="2">
    <source>
        <dbReference type="EMBL" id="SFR85710.1"/>
    </source>
</evidence>
<dbReference type="Pfam" id="PF26036">
    <property type="entry name" value="Peptidase_inhib_put"/>
    <property type="match status" value="1"/>
</dbReference>
<dbReference type="EMBL" id="FOZK01000001">
    <property type="protein sequence ID" value="SFR85710.1"/>
    <property type="molecule type" value="Genomic_DNA"/>
</dbReference>
<reference evidence="2 3" key="1">
    <citation type="submission" date="2016-10" db="EMBL/GenBank/DDBJ databases">
        <authorList>
            <person name="de Groot N.N."/>
        </authorList>
    </citation>
    <scope>NUCLEOTIDE SEQUENCE [LARGE SCALE GENOMIC DNA]</scope>
    <source>
        <strain evidence="2 3">CGMCC 1.10457</strain>
    </source>
</reference>
<keyword evidence="3" id="KW-1185">Reference proteome</keyword>
<evidence type="ECO:0000259" key="1">
    <source>
        <dbReference type="Pfam" id="PF26036"/>
    </source>
</evidence>